<evidence type="ECO:0008006" key="9">
    <source>
        <dbReference type="Google" id="ProtNLM"/>
    </source>
</evidence>
<dbReference type="InParanoid" id="B0XCD5"/>
<keyword evidence="5" id="KW-1015">Disulfide bond</keyword>
<protein>
    <recommendedName>
        <fullName evidence="9">Odorant-binding protein</fullName>
    </recommendedName>
</protein>
<dbReference type="KEGG" id="cqu:CpipJ_CPIJ017165"/>
<dbReference type="EnsemblMetazoa" id="CPIJ017165-RA">
    <property type="protein sequence ID" value="CPIJ017165-PA"/>
    <property type="gene ID" value="CPIJ017165"/>
</dbReference>
<dbReference type="HOGENOM" id="CLU_057764_1_1_1"/>
<dbReference type="InterPro" id="IPR006170">
    <property type="entry name" value="PBP/GOBP"/>
</dbReference>
<dbReference type="SUPFAM" id="SSF47565">
    <property type="entry name" value="Insect pheromone/odorant-binding proteins"/>
    <property type="match status" value="1"/>
</dbReference>
<dbReference type="eggNOG" id="ENOG502T6WF">
    <property type="taxonomic scope" value="Eukaryota"/>
</dbReference>
<dbReference type="Pfam" id="PF01395">
    <property type="entry name" value="PBP_GOBP"/>
    <property type="match status" value="1"/>
</dbReference>
<keyword evidence="4" id="KW-0732">Signal</keyword>
<dbReference type="EMBL" id="DS232686">
    <property type="protein sequence ID" value="EDS44765.1"/>
    <property type="molecule type" value="Genomic_DNA"/>
</dbReference>
<comment type="subcellular location">
    <subcellularLocation>
        <location evidence="1">Secreted</location>
    </subcellularLocation>
</comment>
<dbReference type="InterPro" id="IPR036728">
    <property type="entry name" value="PBP_GOBP_sf"/>
</dbReference>
<keyword evidence="8" id="KW-1185">Reference proteome</keyword>
<keyword evidence="3" id="KW-0964">Secreted</keyword>
<evidence type="ECO:0000256" key="2">
    <source>
        <dbReference type="ARBA" id="ARBA00008098"/>
    </source>
</evidence>
<evidence type="ECO:0000313" key="7">
    <source>
        <dbReference type="EnsemblMetazoa" id="CPIJ017165-PA"/>
    </source>
</evidence>
<dbReference type="GO" id="GO:0005549">
    <property type="term" value="F:odorant binding"/>
    <property type="evidence" value="ECO:0007669"/>
    <property type="project" value="InterPro"/>
</dbReference>
<evidence type="ECO:0000256" key="1">
    <source>
        <dbReference type="ARBA" id="ARBA00004613"/>
    </source>
</evidence>
<comment type="similarity">
    <text evidence="2">Belongs to the PBP/GOBP family.</text>
</comment>
<dbReference type="OMA" id="DVAQANC"/>
<dbReference type="CDD" id="cd23992">
    <property type="entry name" value="PBP_GOBP"/>
    <property type="match status" value="1"/>
</dbReference>
<accession>B0XCD5</accession>
<sequence>MLLIHNVQTMRSFTAAALLATFGLFAGSSALEHYICTKSLPNALIECAEYFEISECRLSQYVEDSYPNCPDVKRLIRCALLNVGAWEDASGVRENVISNFFEPAAEDTCYVNRTRDCIAEALKQLDSKDYLGRAYESFLCYYRQYGNVIESEQFFPNEPLESKRLLLSAINFAHIPQCELVQYSRGHIVDEPHFPALWFVWALRGGYYKIAEGTDLQALYNQFGCSELLSQCTKSCVEGVQRELSHADDKTKSYQTFRRCLKDLVPLDPIQKIALELVGGSHPTPPPCGCGPVCRGACGATQKSYYNNN</sequence>
<evidence type="ECO:0000313" key="8">
    <source>
        <dbReference type="Proteomes" id="UP000002320"/>
    </source>
</evidence>
<evidence type="ECO:0000313" key="6">
    <source>
        <dbReference type="EMBL" id="EDS44765.1"/>
    </source>
</evidence>
<dbReference type="AlphaFoldDB" id="B0XCD5"/>
<dbReference type="PANTHER" id="PTHR11857:SF46">
    <property type="entry name" value="GENERAL ODORANT-BINDING PROTEIN 99A-RELATED"/>
    <property type="match status" value="1"/>
</dbReference>
<name>B0XCD5_CULQU</name>
<dbReference type="PANTHER" id="PTHR11857">
    <property type="entry name" value="ODORANT BINDING PROTEIN-RELATED"/>
    <property type="match status" value="1"/>
</dbReference>
<reference evidence="7" key="2">
    <citation type="submission" date="2020-05" db="UniProtKB">
        <authorList>
            <consortium name="EnsemblMetazoa"/>
        </authorList>
    </citation>
    <scope>IDENTIFICATION</scope>
    <source>
        <strain evidence="7">JHB</strain>
    </source>
</reference>
<dbReference type="OrthoDB" id="7734701at2759"/>
<dbReference type="VEuPathDB" id="VectorBase:CQUJHB001680"/>
<dbReference type="Gene3D" id="1.10.238.20">
    <property type="entry name" value="Pheromone/general odorant binding protein domain"/>
    <property type="match status" value="1"/>
</dbReference>
<dbReference type="GO" id="GO:0005615">
    <property type="term" value="C:extracellular space"/>
    <property type="evidence" value="ECO:0007669"/>
    <property type="project" value="TreeGrafter"/>
</dbReference>
<evidence type="ECO:0000256" key="5">
    <source>
        <dbReference type="ARBA" id="ARBA00023157"/>
    </source>
</evidence>
<proteinExistence type="inferred from homology"/>
<dbReference type="Proteomes" id="UP000002320">
    <property type="component" value="Unassembled WGS sequence"/>
</dbReference>
<evidence type="ECO:0000256" key="3">
    <source>
        <dbReference type="ARBA" id="ARBA00022525"/>
    </source>
</evidence>
<reference evidence="6" key="1">
    <citation type="submission" date="2007-03" db="EMBL/GenBank/DDBJ databases">
        <title>Annotation of Culex pipiens quinquefasciatus.</title>
        <authorList>
            <consortium name="The Broad Institute Genome Sequencing Platform"/>
            <person name="Atkinson P.W."/>
            <person name="Hemingway J."/>
            <person name="Christensen B.M."/>
            <person name="Higgs S."/>
            <person name="Kodira C."/>
            <person name="Hannick L."/>
            <person name="Megy K."/>
            <person name="O'Leary S."/>
            <person name="Pearson M."/>
            <person name="Haas B.J."/>
            <person name="Mauceli E."/>
            <person name="Wortman J.R."/>
            <person name="Lee N.H."/>
            <person name="Guigo R."/>
            <person name="Stanke M."/>
            <person name="Alvarado L."/>
            <person name="Amedeo P."/>
            <person name="Antoine C.H."/>
            <person name="Arensburger P."/>
            <person name="Bidwell S.L."/>
            <person name="Crawford M."/>
            <person name="Camaro F."/>
            <person name="Devon K."/>
            <person name="Engels R."/>
            <person name="Hammond M."/>
            <person name="Howarth C."/>
            <person name="Koehrsen M."/>
            <person name="Lawson D."/>
            <person name="Montgomery P."/>
            <person name="Nene V."/>
            <person name="Nusbaum C."/>
            <person name="Puiu D."/>
            <person name="Romero-Severson J."/>
            <person name="Severson D.W."/>
            <person name="Shumway M."/>
            <person name="Sisk P."/>
            <person name="Stolte C."/>
            <person name="Zeng Q."/>
            <person name="Eisenstadt E."/>
            <person name="Fraser-Liggett C."/>
            <person name="Strausberg R."/>
            <person name="Galagan J."/>
            <person name="Birren B."/>
            <person name="Collins F.H."/>
        </authorList>
    </citation>
    <scope>NUCLEOTIDE SEQUENCE [LARGE SCALE GENOMIC DNA]</scope>
    <source>
        <strain evidence="6">JHB</strain>
    </source>
</reference>
<organism>
    <name type="scientific">Culex quinquefasciatus</name>
    <name type="common">Southern house mosquito</name>
    <name type="synonym">Culex pungens</name>
    <dbReference type="NCBI Taxonomy" id="7176"/>
    <lineage>
        <taxon>Eukaryota</taxon>
        <taxon>Metazoa</taxon>
        <taxon>Ecdysozoa</taxon>
        <taxon>Arthropoda</taxon>
        <taxon>Hexapoda</taxon>
        <taxon>Insecta</taxon>
        <taxon>Pterygota</taxon>
        <taxon>Neoptera</taxon>
        <taxon>Endopterygota</taxon>
        <taxon>Diptera</taxon>
        <taxon>Nematocera</taxon>
        <taxon>Culicoidea</taxon>
        <taxon>Culicidae</taxon>
        <taxon>Culicinae</taxon>
        <taxon>Culicini</taxon>
        <taxon>Culex</taxon>
        <taxon>Culex</taxon>
    </lineage>
</organism>
<dbReference type="GO" id="GO:0007608">
    <property type="term" value="P:sensory perception of smell"/>
    <property type="evidence" value="ECO:0007669"/>
    <property type="project" value="TreeGrafter"/>
</dbReference>
<dbReference type="VEuPathDB" id="VectorBase:CPIJ017165"/>
<evidence type="ECO:0000256" key="4">
    <source>
        <dbReference type="ARBA" id="ARBA00022729"/>
    </source>
</evidence>
<dbReference type="STRING" id="7176.B0XCD5"/>
<gene>
    <name evidence="7" type="primary">6050752</name>
    <name evidence="6" type="ORF">CpipJ_CPIJ017165</name>
</gene>